<keyword evidence="1" id="KW-0472">Membrane</keyword>
<dbReference type="InterPro" id="IPR013373">
    <property type="entry name" value="Flagellin/pilin_N_arc"/>
</dbReference>
<evidence type="ECO:0000313" key="3">
    <source>
        <dbReference type="EMBL" id="MCD1294738.1"/>
    </source>
</evidence>
<dbReference type="AlphaFoldDB" id="A0AAP2RC31"/>
<proteinExistence type="predicted"/>
<dbReference type="Proteomes" id="UP001320159">
    <property type="component" value="Unassembled WGS sequence"/>
</dbReference>
<gene>
    <name evidence="3" type="ORF">CUJ83_06965</name>
</gene>
<keyword evidence="1" id="KW-1133">Transmembrane helix</keyword>
<name>A0AAP2RC31_9EURY</name>
<reference evidence="3 4" key="1">
    <citation type="submission" date="2017-11" db="EMBL/GenBank/DDBJ databases">
        <title>Isolation and Characterization of Family Methanocellaceae Species from Potential Methane Hydrate Area Offshore Southwestern Taiwan.</title>
        <authorList>
            <person name="Zhang W.-L."/>
            <person name="Chen W.-C."/>
            <person name="Lai M.-C."/>
            <person name="Chen S.-C."/>
        </authorList>
    </citation>
    <scope>NUCLEOTIDE SEQUENCE [LARGE SCALE GENOMIC DNA]</scope>
    <source>
        <strain evidence="3 4">CWC-04</strain>
    </source>
</reference>
<dbReference type="InterPro" id="IPR012859">
    <property type="entry name" value="Pilin_N_archaeal"/>
</dbReference>
<evidence type="ECO:0000313" key="4">
    <source>
        <dbReference type="Proteomes" id="UP001320159"/>
    </source>
</evidence>
<sequence length="135" mass="13859">MRNFKKNDEAVSAVIGVILMVAITVILAAVIAAFVFGMAGGVGTKKNPAFTMKRVASGSTTYLDVTFVDMGGAQTVNSLTLTADGTTLTAVPVPSSTSMTVGETYRYTLASSAQYHVVGSATVDGNSQVVIDATV</sequence>
<keyword evidence="4" id="KW-1185">Reference proteome</keyword>
<comment type="caution">
    <text evidence="3">The sequence shown here is derived from an EMBL/GenBank/DDBJ whole genome shotgun (WGS) entry which is preliminary data.</text>
</comment>
<protein>
    <submittedName>
        <fullName evidence="3">Type IV pilin</fullName>
    </submittedName>
</protein>
<evidence type="ECO:0000259" key="2">
    <source>
        <dbReference type="Pfam" id="PF07790"/>
    </source>
</evidence>
<evidence type="ECO:0000256" key="1">
    <source>
        <dbReference type="SAM" id="Phobius"/>
    </source>
</evidence>
<feature type="domain" description="Archaeal Type IV pilin N-terminal" evidence="2">
    <location>
        <begin position="9"/>
        <end position="75"/>
    </location>
</feature>
<organism evidence="3 4">
    <name type="scientific">Methanooceanicella nereidis</name>
    <dbReference type="NCBI Taxonomy" id="2052831"/>
    <lineage>
        <taxon>Archaea</taxon>
        <taxon>Methanobacteriati</taxon>
        <taxon>Methanobacteriota</taxon>
        <taxon>Stenosarchaea group</taxon>
        <taxon>Methanomicrobia</taxon>
        <taxon>Methanocellales</taxon>
        <taxon>Methanocellaceae</taxon>
        <taxon>Methanooceanicella</taxon>
    </lineage>
</organism>
<dbReference type="NCBIfam" id="TIGR02537">
    <property type="entry name" value="arch_flag_Nterm"/>
    <property type="match status" value="1"/>
</dbReference>
<feature type="transmembrane region" description="Helical" evidence="1">
    <location>
        <begin position="12"/>
        <end position="36"/>
    </location>
</feature>
<keyword evidence="1" id="KW-0812">Transmembrane</keyword>
<dbReference type="RefSeq" id="WP_230741574.1">
    <property type="nucleotide sequence ID" value="NZ_PGCK01000005.1"/>
</dbReference>
<dbReference type="Pfam" id="PF07790">
    <property type="entry name" value="Pilin_N"/>
    <property type="match status" value="1"/>
</dbReference>
<dbReference type="EMBL" id="PGCK01000005">
    <property type="protein sequence ID" value="MCD1294738.1"/>
    <property type="molecule type" value="Genomic_DNA"/>
</dbReference>
<accession>A0AAP2RC31</accession>